<evidence type="ECO:0000313" key="1">
    <source>
        <dbReference type="EMBL" id="KKL79491.1"/>
    </source>
</evidence>
<organism evidence="1">
    <name type="scientific">marine sediment metagenome</name>
    <dbReference type="NCBI Taxonomy" id="412755"/>
    <lineage>
        <taxon>unclassified sequences</taxon>
        <taxon>metagenomes</taxon>
        <taxon>ecological metagenomes</taxon>
    </lineage>
</organism>
<accession>A0A0F9FLU8</accession>
<protein>
    <submittedName>
        <fullName evidence="1">Uncharacterized protein</fullName>
    </submittedName>
</protein>
<name>A0A0F9FLU8_9ZZZZ</name>
<gene>
    <name evidence="1" type="ORF">LCGC14_2014320</name>
</gene>
<comment type="caution">
    <text evidence="1">The sequence shown here is derived from an EMBL/GenBank/DDBJ whole genome shotgun (WGS) entry which is preliminary data.</text>
</comment>
<reference evidence="1" key="1">
    <citation type="journal article" date="2015" name="Nature">
        <title>Complex archaea that bridge the gap between prokaryotes and eukaryotes.</title>
        <authorList>
            <person name="Spang A."/>
            <person name="Saw J.H."/>
            <person name="Jorgensen S.L."/>
            <person name="Zaremba-Niedzwiedzka K."/>
            <person name="Martijn J."/>
            <person name="Lind A.E."/>
            <person name="van Eijk R."/>
            <person name="Schleper C."/>
            <person name="Guy L."/>
            <person name="Ettema T.J."/>
        </authorList>
    </citation>
    <scope>NUCLEOTIDE SEQUENCE</scope>
</reference>
<feature type="non-terminal residue" evidence="1">
    <location>
        <position position="101"/>
    </location>
</feature>
<dbReference type="EMBL" id="LAZR01023153">
    <property type="protein sequence ID" value="KKL79491.1"/>
    <property type="molecule type" value="Genomic_DNA"/>
</dbReference>
<dbReference type="AlphaFoldDB" id="A0A0F9FLU8"/>
<proteinExistence type="predicted"/>
<sequence>MKTLVISLLLLFLGGGYDGVSAAITERIIYAGNTPLASDCRVTQTGPMELTVMPCSWTTTGDWFYDTENNSSWRVNVTGIISGALIPVQEFFVTSGEDYVV</sequence>